<evidence type="ECO:0000259" key="1">
    <source>
        <dbReference type="PROSITE" id="PS50995"/>
    </source>
</evidence>
<protein>
    <submittedName>
        <fullName evidence="2">MarR family transcriptional regulator</fullName>
    </submittedName>
</protein>
<dbReference type="OrthoDB" id="759747at2"/>
<sequence length="160" mass="18682">MEKDFLKELGYLGVTARIKRLSDTLFYSIKELYDHQGIDIEPSWHLVLLALKQENQVTMIDLAKWLNLSKPAITKMVNKMQRMGYVDFASDQNDQRKKIVQLSAKAKKELPKFEKIWNAGQKTVEQMLENNPMFLEALSDFEKQQSEQSFSTRAIKRLNP</sequence>
<evidence type="ECO:0000313" key="2">
    <source>
        <dbReference type="EMBL" id="RIV73769.1"/>
    </source>
</evidence>
<dbReference type="PANTHER" id="PTHR33164">
    <property type="entry name" value="TRANSCRIPTIONAL REGULATOR, MARR FAMILY"/>
    <property type="match status" value="1"/>
</dbReference>
<dbReference type="InterPro" id="IPR036390">
    <property type="entry name" value="WH_DNA-bd_sf"/>
</dbReference>
<accession>A0A418NC69</accession>
<dbReference type="GO" id="GO:0006950">
    <property type="term" value="P:response to stress"/>
    <property type="evidence" value="ECO:0007669"/>
    <property type="project" value="TreeGrafter"/>
</dbReference>
<dbReference type="Proteomes" id="UP000321528">
    <property type="component" value="Unassembled WGS sequence"/>
</dbReference>
<gene>
    <name evidence="2" type="ORF">D2U88_01640</name>
    <name evidence="3" type="ORF">FQ019_01620</name>
</gene>
<dbReference type="InterPro" id="IPR039422">
    <property type="entry name" value="MarR/SlyA-like"/>
</dbReference>
<dbReference type="RefSeq" id="WP_119638558.1">
    <property type="nucleotide sequence ID" value="NZ_QXFJ01000008.1"/>
</dbReference>
<comment type="caution">
    <text evidence="2">The sequence shown here is derived from an EMBL/GenBank/DDBJ whole genome shotgun (WGS) entry which is preliminary data.</text>
</comment>
<dbReference type="Gene3D" id="1.10.10.10">
    <property type="entry name" value="Winged helix-like DNA-binding domain superfamily/Winged helix DNA-binding domain"/>
    <property type="match status" value="1"/>
</dbReference>
<dbReference type="SUPFAM" id="SSF46785">
    <property type="entry name" value="Winged helix' DNA-binding domain"/>
    <property type="match status" value="1"/>
</dbReference>
<reference evidence="2 4" key="1">
    <citation type="submission" date="2018-08" db="EMBL/GenBank/DDBJ databases">
        <title>Proposal of Muricauda 72 sp.nov. and Muricauda NH166 sp.nov., isolated from seawater.</title>
        <authorList>
            <person name="Cheng H."/>
            <person name="Wu Y.-H."/>
            <person name="Guo L.-L."/>
            <person name="Xu X.-W."/>
        </authorList>
    </citation>
    <scope>NUCLEOTIDE SEQUENCE [LARGE SCALE GENOMIC DNA]</scope>
    <source>
        <strain evidence="2 4">NH166</strain>
    </source>
</reference>
<evidence type="ECO:0000313" key="5">
    <source>
        <dbReference type="Proteomes" id="UP000321528"/>
    </source>
</evidence>
<organism evidence="2 4">
    <name type="scientific">Flagellimonas aequoris</name>
    <dbReference type="NCBI Taxonomy" id="2306997"/>
    <lineage>
        <taxon>Bacteria</taxon>
        <taxon>Pseudomonadati</taxon>
        <taxon>Bacteroidota</taxon>
        <taxon>Flavobacteriia</taxon>
        <taxon>Flavobacteriales</taxon>
        <taxon>Flavobacteriaceae</taxon>
        <taxon>Flagellimonas</taxon>
    </lineage>
</organism>
<reference evidence="3 5" key="2">
    <citation type="submission" date="2019-07" db="EMBL/GenBank/DDBJ databases">
        <title>Draft genome of two Muricauda strains isolated from deep sea.</title>
        <authorList>
            <person name="Sun C."/>
        </authorList>
    </citation>
    <scope>NUCLEOTIDE SEQUENCE [LARGE SCALE GENOMIC DNA]</scope>
    <source>
        <strain evidence="3 5">NH166</strain>
    </source>
</reference>
<dbReference type="GO" id="GO:0003700">
    <property type="term" value="F:DNA-binding transcription factor activity"/>
    <property type="evidence" value="ECO:0007669"/>
    <property type="project" value="InterPro"/>
</dbReference>
<dbReference type="AlphaFoldDB" id="A0A418NC69"/>
<dbReference type="Pfam" id="PF12802">
    <property type="entry name" value="MarR_2"/>
    <property type="match status" value="1"/>
</dbReference>
<dbReference type="EMBL" id="QXFJ01000008">
    <property type="protein sequence ID" value="RIV73769.1"/>
    <property type="molecule type" value="Genomic_DNA"/>
</dbReference>
<keyword evidence="5" id="KW-1185">Reference proteome</keyword>
<dbReference type="SMART" id="SM00347">
    <property type="entry name" value="HTH_MARR"/>
    <property type="match status" value="1"/>
</dbReference>
<name>A0A418NC69_9FLAO</name>
<dbReference type="InterPro" id="IPR036388">
    <property type="entry name" value="WH-like_DNA-bd_sf"/>
</dbReference>
<evidence type="ECO:0000313" key="3">
    <source>
        <dbReference type="EMBL" id="TXK07453.1"/>
    </source>
</evidence>
<evidence type="ECO:0000313" key="4">
    <source>
        <dbReference type="Proteomes" id="UP000284189"/>
    </source>
</evidence>
<feature type="domain" description="HTH marR-type" evidence="1">
    <location>
        <begin position="2"/>
        <end position="160"/>
    </location>
</feature>
<dbReference type="EMBL" id="VNWL01000007">
    <property type="protein sequence ID" value="TXK07453.1"/>
    <property type="molecule type" value="Genomic_DNA"/>
</dbReference>
<dbReference type="Proteomes" id="UP000284189">
    <property type="component" value="Unassembled WGS sequence"/>
</dbReference>
<dbReference type="PANTHER" id="PTHR33164:SF43">
    <property type="entry name" value="HTH-TYPE TRANSCRIPTIONAL REPRESSOR YETL"/>
    <property type="match status" value="1"/>
</dbReference>
<dbReference type="PROSITE" id="PS50995">
    <property type="entry name" value="HTH_MARR_2"/>
    <property type="match status" value="1"/>
</dbReference>
<dbReference type="InterPro" id="IPR000835">
    <property type="entry name" value="HTH_MarR-typ"/>
</dbReference>
<proteinExistence type="predicted"/>